<feature type="transmembrane region" description="Helical" evidence="7">
    <location>
        <begin position="205"/>
        <end position="227"/>
    </location>
</feature>
<feature type="transmembrane region" description="Helical" evidence="7">
    <location>
        <begin position="30"/>
        <end position="49"/>
    </location>
</feature>
<dbReference type="InterPro" id="IPR002797">
    <property type="entry name" value="Polysacc_synth"/>
</dbReference>
<name>A0ABP9VSY1_9BACT</name>
<dbReference type="PANTHER" id="PTHR30250">
    <property type="entry name" value="PST FAMILY PREDICTED COLANIC ACID TRANSPORTER"/>
    <property type="match status" value="1"/>
</dbReference>
<evidence type="ECO:0000256" key="7">
    <source>
        <dbReference type="SAM" id="Phobius"/>
    </source>
</evidence>
<protein>
    <recommendedName>
        <fullName evidence="10">MurJ-like flippase</fullName>
    </recommendedName>
</protein>
<accession>A0ABP9VSY1</accession>
<evidence type="ECO:0000313" key="9">
    <source>
        <dbReference type="Proteomes" id="UP001416858"/>
    </source>
</evidence>
<evidence type="ECO:0000256" key="3">
    <source>
        <dbReference type="ARBA" id="ARBA00022692"/>
    </source>
</evidence>
<evidence type="ECO:0000256" key="4">
    <source>
        <dbReference type="ARBA" id="ARBA00022989"/>
    </source>
</evidence>
<keyword evidence="9" id="KW-1185">Reference proteome</keyword>
<dbReference type="Proteomes" id="UP001416858">
    <property type="component" value="Unassembled WGS sequence"/>
</dbReference>
<comment type="caution">
    <text evidence="8">The sequence shown here is derived from an EMBL/GenBank/DDBJ whole genome shotgun (WGS) entry which is preliminary data.</text>
</comment>
<evidence type="ECO:0000256" key="2">
    <source>
        <dbReference type="ARBA" id="ARBA00022475"/>
    </source>
</evidence>
<dbReference type="EMBL" id="BAABRO010000008">
    <property type="protein sequence ID" value="GAA5508273.1"/>
    <property type="molecule type" value="Genomic_DNA"/>
</dbReference>
<feature type="transmembrane region" description="Helical" evidence="7">
    <location>
        <begin position="465"/>
        <end position="487"/>
    </location>
</feature>
<dbReference type="PANTHER" id="PTHR30250:SF11">
    <property type="entry name" value="O-ANTIGEN TRANSPORTER-RELATED"/>
    <property type="match status" value="1"/>
</dbReference>
<feature type="transmembrane region" description="Helical" evidence="7">
    <location>
        <begin position="431"/>
        <end position="453"/>
    </location>
</feature>
<evidence type="ECO:0000256" key="1">
    <source>
        <dbReference type="ARBA" id="ARBA00004651"/>
    </source>
</evidence>
<feature type="transmembrane region" description="Helical" evidence="7">
    <location>
        <begin position="337"/>
        <end position="359"/>
    </location>
</feature>
<keyword evidence="5 7" id="KW-0472">Membrane</keyword>
<evidence type="ECO:0008006" key="10">
    <source>
        <dbReference type="Google" id="ProtNLM"/>
    </source>
</evidence>
<proteinExistence type="predicted"/>
<dbReference type="Pfam" id="PF01943">
    <property type="entry name" value="Polysacc_synt"/>
    <property type="match status" value="1"/>
</dbReference>
<dbReference type="RefSeq" id="WP_345685065.1">
    <property type="nucleotide sequence ID" value="NZ_BAABRO010000008.1"/>
</dbReference>
<feature type="transmembrane region" description="Helical" evidence="7">
    <location>
        <begin position="402"/>
        <end position="425"/>
    </location>
</feature>
<feature type="transmembrane region" description="Helical" evidence="7">
    <location>
        <begin position="178"/>
        <end position="199"/>
    </location>
</feature>
<keyword evidence="2" id="KW-1003">Cell membrane</keyword>
<comment type="subcellular location">
    <subcellularLocation>
        <location evidence="1">Cell membrane</location>
        <topology evidence="1">Multi-pass membrane protein</topology>
    </subcellularLocation>
</comment>
<evidence type="ECO:0000256" key="5">
    <source>
        <dbReference type="ARBA" id="ARBA00023136"/>
    </source>
</evidence>
<feature type="region of interest" description="Disordered" evidence="6">
    <location>
        <begin position="1"/>
        <end position="22"/>
    </location>
</feature>
<evidence type="ECO:0000256" key="6">
    <source>
        <dbReference type="SAM" id="MobiDB-lite"/>
    </source>
</evidence>
<keyword evidence="3 7" id="KW-0812">Transmembrane</keyword>
<reference evidence="8 9" key="1">
    <citation type="submission" date="2024-02" db="EMBL/GenBank/DDBJ databases">
        <title>Rhodopirellula caenicola NBRC 110016.</title>
        <authorList>
            <person name="Ichikawa N."/>
            <person name="Katano-Makiyama Y."/>
            <person name="Hidaka K."/>
        </authorList>
    </citation>
    <scope>NUCLEOTIDE SEQUENCE [LARGE SCALE GENOMIC DNA]</scope>
    <source>
        <strain evidence="8 9">NBRC 110016</strain>
    </source>
</reference>
<feature type="transmembrane region" description="Helical" evidence="7">
    <location>
        <begin position="110"/>
        <end position="129"/>
    </location>
</feature>
<feature type="transmembrane region" description="Helical" evidence="7">
    <location>
        <begin position="297"/>
        <end position="317"/>
    </location>
</feature>
<feature type="transmembrane region" description="Helical" evidence="7">
    <location>
        <begin position="248"/>
        <end position="266"/>
    </location>
</feature>
<keyword evidence="4 7" id="KW-1133">Transmembrane helix</keyword>
<organism evidence="8 9">
    <name type="scientific">Novipirellula caenicola</name>
    <dbReference type="NCBI Taxonomy" id="1536901"/>
    <lineage>
        <taxon>Bacteria</taxon>
        <taxon>Pseudomonadati</taxon>
        <taxon>Planctomycetota</taxon>
        <taxon>Planctomycetia</taxon>
        <taxon>Pirellulales</taxon>
        <taxon>Pirellulaceae</taxon>
        <taxon>Novipirellula</taxon>
    </lineage>
</organism>
<feature type="transmembrane region" description="Helical" evidence="7">
    <location>
        <begin position="69"/>
        <end position="89"/>
    </location>
</feature>
<dbReference type="InterPro" id="IPR050833">
    <property type="entry name" value="Poly_Biosynth_Transport"/>
</dbReference>
<evidence type="ECO:0000313" key="8">
    <source>
        <dbReference type="EMBL" id="GAA5508273.1"/>
    </source>
</evidence>
<gene>
    <name evidence="8" type="ORF">Rcae01_03739</name>
</gene>
<feature type="transmembrane region" description="Helical" evidence="7">
    <location>
        <begin position="149"/>
        <end position="166"/>
    </location>
</feature>
<feature type="transmembrane region" description="Helical" evidence="7">
    <location>
        <begin position="371"/>
        <end position="390"/>
    </location>
</feature>
<sequence length="514" mass="56051">MRSFCPTSTLPPLNDPQAVTSTKPETPASFAADSLAIGMLVVLAMTIIQRSLGFLRSIWFCRLMDDAVVGQWAMAFDFITMATPVMLFGMPGSLPRYVETYRQQGHLRSLVRRLLIATVACTGIFMVGLTVAPDWFGWLIFLESDNSQLTYSVAVGVISIIAFNFVHQLVSSLRQVRVASMMQFVQSVAFTLIGVGWLIRGGGLAGLILSFAAASLIAILPGGWTLAKGWRGLPRSETRFDAPSMWRRLLPYAIALWVMNLLSNLFEMSDRYMILHFTSGGEQMGQAAVGQYHSGRIFPVLLMSLASMIAGVLMPYLAADWESGRREAVVDRIRKVLAALSIVFTLGAAATLWIAPWLFANLLQNRYADGLALMPMAFVFYIWASLVMIGQDYLWVAERGRLVGIAIAVGLTLNLILNATLLPILGLQGAVIATLCAHATVMIGIGMAMAWCGFEFDLTLISISLLPASLMLGPVVAVASVCTVILVSPKIKRWIVEGIEPLAAKFGRPATMWS</sequence>